<evidence type="ECO:0000256" key="6">
    <source>
        <dbReference type="ARBA" id="ARBA00023004"/>
    </source>
</evidence>
<evidence type="ECO:0000256" key="10">
    <source>
        <dbReference type="ARBA" id="ARBA00023163"/>
    </source>
</evidence>
<dbReference type="PANTHER" id="PTHR33238">
    <property type="entry name" value="IRON (METAL) DEPENDENT REPRESSOR, DTXR FAMILY"/>
    <property type="match status" value="1"/>
</dbReference>
<dbReference type="EMBL" id="JQBS01000035">
    <property type="protein sequence ID" value="KRN54678.1"/>
    <property type="molecule type" value="Genomic_DNA"/>
</dbReference>
<evidence type="ECO:0000256" key="3">
    <source>
        <dbReference type="ARBA" id="ARBA00011738"/>
    </source>
</evidence>
<dbReference type="GO" id="GO:0003677">
    <property type="term" value="F:DNA binding"/>
    <property type="evidence" value="ECO:0007669"/>
    <property type="project" value="UniProtKB-KW"/>
</dbReference>
<sequence>MTPNKEDYLKIIFELGGANQKINNKQIVTGLSVSAASVSEMMSKLLKEGYIDHTPYQGAQLTEAGLHEASILVRKHRLWEVFLVEHLGFSWNEVHDEAEVLEHVTSSNLANHLEEYLNFPANCPHGGVIPDKQGKIIESPLQTLVEMSVDTDVKIQRVLDDRELLDYLVTVGINIGDQCRITEIGAYEGPITLTKDGQAIQISYKAACNLFIQPL</sequence>
<dbReference type="InterPro" id="IPR036388">
    <property type="entry name" value="WH-like_DNA-bd_sf"/>
</dbReference>
<accession>A0A0R2HSX9</accession>
<gene>
    <name evidence="14" type="ORF">IV74_GL002264</name>
</gene>
<comment type="subcellular location">
    <subcellularLocation>
        <location evidence="1">Cytoplasm</location>
    </subcellularLocation>
</comment>
<comment type="subunit">
    <text evidence="3">Homodimer.</text>
</comment>
<evidence type="ECO:0000256" key="1">
    <source>
        <dbReference type="ARBA" id="ARBA00004496"/>
    </source>
</evidence>
<evidence type="ECO:0000313" key="14">
    <source>
        <dbReference type="EMBL" id="KRN54678.1"/>
    </source>
</evidence>
<dbReference type="InterPro" id="IPR022687">
    <property type="entry name" value="HTH_DTXR"/>
</dbReference>
<dbReference type="Proteomes" id="UP000051658">
    <property type="component" value="Unassembled WGS sequence"/>
</dbReference>
<dbReference type="SUPFAM" id="SSF47979">
    <property type="entry name" value="Iron-dependent repressor protein, dimerization domain"/>
    <property type="match status" value="1"/>
</dbReference>
<keyword evidence="5" id="KW-0678">Repressor</keyword>
<reference evidence="14 15" key="1">
    <citation type="journal article" date="2015" name="Genome Announc.">
        <title>Expanding the biotechnology potential of lactobacilli through comparative genomics of 213 strains and associated genera.</title>
        <authorList>
            <person name="Sun Z."/>
            <person name="Harris H.M."/>
            <person name="McCann A."/>
            <person name="Guo C."/>
            <person name="Argimon S."/>
            <person name="Zhang W."/>
            <person name="Yang X."/>
            <person name="Jeffery I.B."/>
            <person name="Cooney J.C."/>
            <person name="Kagawa T.F."/>
            <person name="Liu W."/>
            <person name="Song Y."/>
            <person name="Salvetti E."/>
            <person name="Wrobel A."/>
            <person name="Rasinkangas P."/>
            <person name="Parkhill J."/>
            <person name="Rea M.C."/>
            <person name="O'Sullivan O."/>
            <person name="Ritari J."/>
            <person name="Douillard F.P."/>
            <person name="Paul Ross R."/>
            <person name="Yang R."/>
            <person name="Briner A.E."/>
            <person name="Felis G.E."/>
            <person name="de Vos W.M."/>
            <person name="Barrangou R."/>
            <person name="Klaenhammer T.R."/>
            <person name="Caufield P.W."/>
            <person name="Cui Y."/>
            <person name="Zhang H."/>
            <person name="O'Toole P.W."/>
        </authorList>
    </citation>
    <scope>NUCLEOTIDE SEQUENCE [LARGE SCALE GENOMIC DNA]</scope>
    <source>
        <strain evidence="14 15">DSM 20623</strain>
    </source>
</reference>
<dbReference type="SUPFAM" id="SSF46785">
    <property type="entry name" value="Winged helix' DNA-binding domain"/>
    <property type="match status" value="1"/>
</dbReference>
<dbReference type="Pfam" id="PF02742">
    <property type="entry name" value="Fe_dep_repr_C"/>
    <property type="match status" value="1"/>
</dbReference>
<dbReference type="RefSeq" id="WP_034568959.1">
    <property type="nucleotide sequence ID" value="NZ_JQBS01000035.1"/>
</dbReference>
<dbReference type="InterPro" id="IPR036390">
    <property type="entry name" value="WH_DNA-bd_sf"/>
</dbReference>
<dbReference type="GO" id="GO:0046983">
    <property type="term" value="F:protein dimerization activity"/>
    <property type="evidence" value="ECO:0007669"/>
    <property type="project" value="InterPro"/>
</dbReference>
<dbReference type="InterPro" id="IPR036421">
    <property type="entry name" value="Fe_dep_repressor_sf"/>
</dbReference>
<organism evidence="14 15">
    <name type="scientific">Carnobacterium divergens DSM 20623</name>
    <dbReference type="NCBI Taxonomy" id="1449336"/>
    <lineage>
        <taxon>Bacteria</taxon>
        <taxon>Bacillati</taxon>
        <taxon>Bacillota</taxon>
        <taxon>Bacilli</taxon>
        <taxon>Lactobacillales</taxon>
        <taxon>Carnobacteriaceae</taxon>
        <taxon>Carnobacterium</taxon>
    </lineage>
</organism>
<dbReference type="AlphaFoldDB" id="A0A0R2HSX9"/>
<name>A0A0R2HSX9_CARDV</name>
<dbReference type="PANTHER" id="PTHR33238:SF11">
    <property type="entry name" value="TRANSCRIPTIONAL REGULATOR MNTR"/>
    <property type="match status" value="1"/>
</dbReference>
<dbReference type="eggNOG" id="COG1321">
    <property type="taxonomic scope" value="Bacteria"/>
</dbReference>
<evidence type="ECO:0000256" key="11">
    <source>
        <dbReference type="ARBA" id="ARBA00023211"/>
    </source>
</evidence>
<keyword evidence="6" id="KW-0408">Iron</keyword>
<dbReference type="Gene3D" id="1.10.60.10">
    <property type="entry name" value="Iron dependent repressor, metal binding and dimerisation domain"/>
    <property type="match status" value="1"/>
</dbReference>
<keyword evidence="11" id="KW-0464">Manganese</keyword>
<evidence type="ECO:0000259" key="13">
    <source>
        <dbReference type="PROSITE" id="PS50944"/>
    </source>
</evidence>
<dbReference type="GO" id="GO:0003700">
    <property type="term" value="F:DNA-binding transcription factor activity"/>
    <property type="evidence" value="ECO:0007669"/>
    <property type="project" value="InterPro"/>
</dbReference>
<evidence type="ECO:0000256" key="2">
    <source>
        <dbReference type="ARBA" id="ARBA00007871"/>
    </source>
</evidence>
<dbReference type="InterPro" id="IPR038157">
    <property type="entry name" value="FeoA_core_dom"/>
</dbReference>
<dbReference type="InterPro" id="IPR001367">
    <property type="entry name" value="Fe_dep_repressor"/>
</dbReference>
<keyword evidence="7" id="KW-0805">Transcription regulation</keyword>
<keyword evidence="4" id="KW-0963">Cytoplasm</keyword>
<evidence type="ECO:0000256" key="7">
    <source>
        <dbReference type="ARBA" id="ARBA00023015"/>
    </source>
</evidence>
<evidence type="ECO:0000313" key="15">
    <source>
        <dbReference type="Proteomes" id="UP000051658"/>
    </source>
</evidence>
<dbReference type="Gene3D" id="2.30.30.90">
    <property type="match status" value="1"/>
</dbReference>
<dbReference type="InterPro" id="IPR050536">
    <property type="entry name" value="DtxR_MntR_Metal-Reg"/>
</dbReference>
<dbReference type="Gene3D" id="1.10.10.10">
    <property type="entry name" value="Winged helix-like DNA-binding domain superfamily/Winged helix DNA-binding domain"/>
    <property type="match status" value="1"/>
</dbReference>
<dbReference type="InterPro" id="IPR008988">
    <property type="entry name" value="Transcriptional_repressor_C"/>
</dbReference>
<dbReference type="PROSITE" id="PS50944">
    <property type="entry name" value="HTH_DTXR"/>
    <property type="match status" value="1"/>
</dbReference>
<protein>
    <recommendedName>
        <fullName evidence="12">Manganese transport regulator</fullName>
    </recommendedName>
</protein>
<feature type="domain" description="HTH dtxR-type" evidence="13">
    <location>
        <begin position="1"/>
        <end position="62"/>
    </location>
</feature>
<evidence type="ECO:0000256" key="4">
    <source>
        <dbReference type="ARBA" id="ARBA00022490"/>
    </source>
</evidence>
<keyword evidence="15" id="KW-1185">Reference proteome</keyword>
<keyword evidence="8" id="KW-0238">DNA-binding</keyword>
<keyword evidence="9" id="KW-0010">Activator</keyword>
<evidence type="ECO:0000256" key="5">
    <source>
        <dbReference type="ARBA" id="ARBA00022491"/>
    </source>
</evidence>
<dbReference type="PATRIC" id="fig|1449336.4.peg.2302"/>
<dbReference type="SUPFAM" id="SSF50037">
    <property type="entry name" value="C-terminal domain of transcriptional repressors"/>
    <property type="match status" value="1"/>
</dbReference>
<evidence type="ECO:0000256" key="9">
    <source>
        <dbReference type="ARBA" id="ARBA00023159"/>
    </source>
</evidence>
<dbReference type="SMART" id="SM00899">
    <property type="entry name" value="FeoA"/>
    <property type="match status" value="1"/>
</dbReference>
<dbReference type="Pfam" id="PF04023">
    <property type="entry name" value="FeoA"/>
    <property type="match status" value="1"/>
</dbReference>
<keyword evidence="10" id="KW-0804">Transcription</keyword>
<dbReference type="InterPro" id="IPR007167">
    <property type="entry name" value="Fe-transptr_FeoA-like"/>
</dbReference>
<proteinExistence type="inferred from homology"/>
<dbReference type="InterPro" id="IPR022689">
    <property type="entry name" value="Iron_dep_repressor"/>
</dbReference>
<evidence type="ECO:0000256" key="12">
    <source>
        <dbReference type="ARBA" id="ARBA00032593"/>
    </source>
</evidence>
<evidence type="ECO:0000256" key="8">
    <source>
        <dbReference type="ARBA" id="ARBA00023125"/>
    </source>
</evidence>
<dbReference type="Pfam" id="PF01325">
    <property type="entry name" value="Fe_dep_repress"/>
    <property type="match status" value="1"/>
</dbReference>
<comment type="caution">
    <text evidence="14">The sequence shown here is derived from an EMBL/GenBank/DDBJ whole genome shotgun (WGS) entry which is preliminary data.</text>
</comment>
<dbReference type="SMART" id="SM00529">
    <property type="entry name" value="HTH_DTXR"/>
    <property type="match status" value="1"/>
</dbReference>
<dbReference type="GO" id="GO:0046914">
    <property type="term" value="F:transition metal ion binding"/>
    <property type="evidence" value="ECO:0007669"/>
    <property type="project" value="InterPro"/>
</dbReference>
<comment type="similarity">
    <text evidence="2">Belongs to the DtxR/MntR family.</text>
</comment>
<dbReference type="GO" id="GO:0005737">
    <property type="term" value="C:cytoplasm"/>
    <property type="evidence" value="ECO:0007669"/>
    <property type="project" value="UniProtKB-SubCell"/>
</dbReference>
<dbReference type="GeneID" id="89589254"/>